<dbReference type="InterPro" id="IPR003740">
    <property type="entry name" value="YitT"/>
</dbReference>
<keyword evidence="2" id="KW-1003">Cell membrane</keyword>
<evidence type="ECO:0000256" key="4">
    <source>
        <dbReference type="ARBA" id="ARBA00022989"/>
    </source>
</evidence>
<comment type="caution">
    <text evidence="8">The sequence shown here is derived from an EMBL/GenBank/DDBJ whole genome shotgun (WGS) entry which is preliminary data.</text>
</comment>
<dbReference type="InterPro" id="IPR015867">
    <property type="entry name" value="N-reg_PII/ATP_PRibTrfase_C"/>
</dbReference>
<dbReference type="PANTHER" id="PTHR33545">
    <property type="entry name" value="UPF0750 MEMBRANE PROTEIN YITT-RELATED"/>
    <property type="match status" value="1"/>
</dbReference>
<keyword evidence="9" id="KW-1185">Reference proteome</keyword>
<dbReference type="RefSeq" id="WP_160201766.1">
    <property type="nucleotide sequence ID" value="NZ_QXWK01000012.1"/>
</dbReference>
<dbReference type="AlphaFoldDB" id="A0A845QJ50"/>
<dbReference type="CDD" id="cd16380">
    <property type="entry name" value="YitT_C"/>
    <property type="match status" value="1"/>
</dbReference>
<keyword evidence="4 6" id="KW-1133">Transmembrane helix</keyword>
<gene>
    <name evidence="8" type="ORF">D0435_07455</name>
</gene>
<evidence type="ECO:0000313" key="8">
    <source>
        <dbReference type="EMBL" id="NBH61484.1"/>
    </source>
</evidence>
<organism evidence="8 9">
    <name type="scientific">Anaerotruncus colihominis</name>
    <dbReference type="NCBI Taxonomy" id="169435"/>
    <lineage>
        <taxon>Bacteria</taxon>
        <taxon>Bacillati</taxon>
        <taxon>Bacillota</taxon>
        <taxon>Clostridia</taxon>
        <taxon>Eubacteriales</taxon>
        <taxon>Oscillospiraceae</taxon>
        <taxon>Anaerotruncus</taxon>
    </lineage>
</organism>
<dbReference type="Proteomes" id="UP000446866">
    <property type="component" value="Unassembled WGS sequence"/>
</dbReference>
<evidence type="ECO:0000256" key="2">
    <source>
        <dbReference type="ARBA" id="ARBA00022475"/>
    </source>
</evidence>
<protein>
    <submittedName>
        <fullName evidence="8">YitT family protein</fullName>
    </submittedName>
</protein>
<evidence type="ECO:0000256" key="3">
    <source>
        <dbReference type="ARBA" id="ARBA00022692"/>
    </source>
</evidence>
<evidence type="ECO:0000256" key="5">
    <source>
        <dbReference type="ARBA" id="ARBA00023136"/>
    </source>
</evidence>
<dbReference type="EMBL" id="QXWK01000012">
    <property type="protein sequence ID" value="NBH61484.1"/>
    <property type="molecule type" value="Genomic_DNA"/>
</dbReference>
<feature type="domain" description="DUF2179" evidence="7">
    <location>
        <begin position="227"/>
        <end position="281"/>
    </location>
</feature>
<reference evidence="8 9" key="1">
    <citation type="submission" date="2018-08" db="EMBL/GenBank/DDBJ databases">
        <title>Murine metabolic-syndrome-specific gut microbial biobank.</title>
        <authorList>
            <person name="Liu C."/>
        </authorList>
    </citation>
    <scope>NUCLEOTIDE SEQUENCE [LARGE SCALE GENOMIC DNA]</scope>
    <source>
        <strain evidence="8 9">28</strain>
    </source>
</reference>
<keyword evidence="5 6" id="KW-0472">Membrane</keyword>
<accession>A0A845QJ50</accession>
<dbReference type="InterPro" id="IPR051461">
    <property type="entry name" value="UPF0750_membrane"/>
</dbReference>
<name>A0A845QJ50_9FIRM</name>
<dbReference type="Pfam" id="PF10035">
    <property type="entry name" value="DUF2179"/>
    <property type="match status" value="1"/>
</dbReference>
<feature type="transmembrane region" description="Helical" evidence="6">
    <location>
        <begin position="113"/>
        <end position="134"/>
    </location>
</feature>
<dbReference type="PIRSF" id="PIRSF006483">
    <property type="entry name" value="Membrane_protein_YitT"/>
    <property type="match status" value="1"/>
</dbReference>
<feature type="transmembrane region" description="Helical" evidence="6">
    <location>
        <begin position="12"/>
        <end position="35"/>
    </location>
</feature>
<dbReference type="Pfam" id="PF02588">
    <property type="entry name" value="YitT_membrane"/>
    <property type="match status" value="1"/>
</dbReference>
<keyword evidence="3 6" id="KW-0812">Transmembrane</keyword>
<evidence type="ECO:0000259" key="7">
    <source>
        <dbReference type="Pfam" id="PF10035"/>
    </source>
</evidence>
<evidence type="ECO:0000256" key="6">
    <source>
        <dbReference type="SAM" id="Phobius"/>
    </source>
</evidence>
<proteinExistence type="predicted"/>
<dbReference type="InterPro" id="IPR019264">
    <property type="entry name" value="DUF2179"/>
</dbReference>
<evidence type="ECO:0000256" key="1">
    <source>
        <dbReference type="ARBA" id="ARBA00004651"/>
    </source>
</evidence>
<dbReference type="GO" id="GO:0005886">
    <property type="term" value="C:plasma membrane"/>
    <property type="evidence" value="ECO:0007669"/>
    <property type="project" value="UniProtKB-SubCell"/>
</dbReference>
<comment type="subcellular location">
    <subcellularLocation>
        <location evidence="1">Cell membrane</location>
        <topology evidence="1">Multi-pass membrane protein</topology>
    </subcellularLocation>
</comment>
<evidence type="ECO:0000313" key="9">
    <source>
        <dbReference type="Proteomes" id="UP000446866"/>
    </source>
</evidence>
<dbReference type="Gene3D" id="3.30.70.120">
    <property type="match status" value="1"/>
</dbReference>
<sequence>MVLKKELSLRDNAARVLCVIAGNVIYALAVKFFLIPGGLVTGGSTGIALAVNHLSGISISGFVLVFNVIMLAAGFLVLGSRFALTTIISTFTYPLALEGLDRLFPGAFITDDVILCTLFSGLGIGIAVGVVIRAGASTGGMDVPPLILQKFCKVPVSVSLYVFDTCILLAQAFFTGAEKILYGIVLVMIYTMVIDKLMLIGTTQTEIKIISEKSKEINEAIGVQLDRGTTLLSARGGYLAHQTEMVFTVVSNREVPKVERIVHGIDPACFMTVSRVSQVSGRGFSMGKEYKKSKTVKDE</sequence>
<dbReference type="PANTHER" id="PTHR33545:SF5">
    <property type="entry name" value="UPF0750 MEMBRANE PROTEIN YITT"/>
    <property type="match status" value="1"/>
</dbReference>